<evidence type="ECO:0000256" key="2">
    <source>
        <dbReference type="ARBA" id="ARBA00022525"/>
    </source>
</evidence>
<sequence length="233" mass="25660">MTLSQISYFQSEIMASKILILCILLPSVFDAKSIDTINDRMKQFETLLQNISEQLEKEHLARIELEKKLANAEKRIGSRQVTQDPEIAFFASISTNIEHLGGGQIIVFDNVVTKVDSTNSLGGYNHVTGVFTAPVDGLYVFSTTLMSHENAYAHFRIYRDNTPVAAVAVSGTLHKYYSASATVVLLLSKGETVSVRHHESEDSALEGAFVSSGQSMFSGFLLQLHNRVAPFIG</sequence>
<name>A0A9D4JFH7_DREPO</name>
<dbReference type="SUPFAM" id="SSF49842">
    <property type="entry name" value="TNF-like"/>
    <property type="match status" value="1"/>
</dbReference>
<evidence type="ECO:0000256" key="3">
    <source>
        <dbReference type="SAM" id="Coils"/>
    </source>
</evidence>
<dbReference type="PROSITE" id="PS50871">
    <property type="entry name" value="C1Q"/>
    <property type="match status" value="1"/>
</dbReference>
<dbReference type="EMBL" id="JAIWYP010000006">
    <property type="protein sequence ID" value="KAH3805792.1"/>
    <property type="molecule type" value="Genomic_DNA"/>
</dbReference>
<keyword evidence="6" id="KW-1185">Reference proteome</keyword>
<evidence type="ECO:0000313" key="6">
    <source>
        <dbReference type="Proteomes" id="UP000828390"/>
    </source>
</evidence>
<dbReference type="PANTHER" id="PTHR15427:SF50">
    <property type="entry name" value="COMPLEMENT C1Q TUMOR NECROSIS FACTOR-RELATED PROTEIN 2-LIKE"/>
    <property type="match status" value="1"/>
</dbReference>
<evidence type="ECO:0000259" key="4">
    <source>
        <dbReference type="PROSITE" id="PS50871"/>
    </source>
</evidence>
<reference evidence="5" key="2">
    <citation type="submission" date="2020-11" db="EMBL/GenBank/DDBJ databases">
        <authorList>
            <person name="McCartney M.A."/>
            <person name="Auch B."/>
            <person name="Kono T."/>
            <person name="Mallez S."/>
            <person name="Becker A."/>
            <person name="Gohl D.M."/>
            <person name="Silverstein K.A.T."/>
            <person name="Koren S."/>
            <person name="Bechman K.B."/>
            <person name="Herman A."/>
            <person name="Abrahante J.E."/>
            <person name="Garbe J."/>
        </authorList>
    </citation>
    <scope>NUCLEOTIDE SEQUENCE</scope>
    <source>
        <strain evidence="5">Duluth1</strain>
        <tissue evidence="5">Whole animal</tissue>
    </source>
</reference>
<dbReference type="Proteomes" id="UP000828390">
    <property type="component" value="Unassembled WGS sequence"/>
</dbReference>
<dbReference type="Pfam" id="PF00386">
    <property type="entry name" value="C1q"/>
    <property type="match status" value="1"/>
</dbReference>
<dbReference type="InterPro" id="IPR001073">
    <property type="entry name" value="C1q_dom"/>
</dbReference>
<dbReference type="SMART" id="SM00110">
    <property type="entry name" value="C1Q"/>
    <property type="match status" value="1"/>
</dbReference>
<gene>
    <name evidence="5" type="ORF">DPMN_134100</name>
</gene>
<dbReference type="Gene3D" id="2.60.120.40">
    <property type="match status" value="1"/>
</dbReference>
<dbReference type="PANTHER" id="PTHR15427">
    <property type="entry name" value="EMILIN ELASTIN MICROFIBRIL INTERFACE-LOCATED PROTEIN ELASTIN MICROFIBRIL INTERFACER"/>
    <property type="match status" value="1"/>
</dbReference>
<dbReference type="InterPro" id="IPR008983">
    <property type="entry name" value="Tumour_necrosis_fac-like_dom"/>
</dbReference>
<evidence type="ECO:0000256" key="1">
    <source>
        <dbReference type="ARBA" id="ARBA00004613"/>
    </source>
</evidence>
<dbReference type="PRINTS" id="PR00007">
    <property type="entry name" value="COMPLEMNTC1Q"/>
</dbReference>
<organism evidence="5 6">
    <name type="scientific">Dreissena polymorpha</name>
    <name type="common">Zebra mussel</name>
    <name type="synonym">Mytilus polymorpha</name>
    <dbReference type="NCBI Taxonomy" id="45954"/>
    <lineage>
        <taxon>Eukaryota</taxon>
        <taxon>Metazoa</taxon>
        <taxon>Spiralia</taxon>
        <taxon>Lophotrochozoa</taxon>
        <taxon>Mollusca</taxon>
        <taxon>Bivalvia</taxon>
        <taxon>Autobranchia</taxon>
        <taxon>Heteroconchia</taxon>
        <taxon>Euheterodonta</taxon>
        <taxon>Imparidentia</taxon>
        <taxon>Neoheterodontei</taxon>
        <taxon>Myida</taxon>
        <taxon>Dreissenoidea</taxon>
        <taxon>Dreissenidae</taxon>
        <taxon>Dreissena</taxon>
    </lineage>
</organism>
<reference evidence="5" key="1">
    <citation type="journal article" date="2019" name="bioRxiv">
        <title>The Genome of the Zebra Mussel, Dreissena polymorpha: A Resource for Invasive Species Research.</title>
        <authorList>
            <person name="McCartney M.A."/>
            <person name="Auch B."/>
            <person name="Kono T."/>
            <person name="Mallez S."/>
            <person name="Zhang Y."/>
            <person name="Obille A."/>
            <person name="Becker A."/>
            <person name="Abrahante J.E."/>
            <person name="Garbe J."/>
            <person name="Badalamenti J.P."/>
            <person name="Herman A."/>
            <person name="Mangelson H."/>
            <person name="Liachko I."/>
            <person name="Sullivan S."/>
            <person name="Sone E.D."/>
            <person name="Koren S."/>
            <person name="Silverstein K.A.T."/>
            <person name="Beckman K.B."/>
            <person name="Gohl D.M."/>
        </authorList>
    </citation>
    <scope>NUCLEOTIDE SEQUENCE</scope>
    <source>
        <strain evidence="5">Duluth1</strain>
        <tissue evidence="5">Whole animal</tissue>
    </source>
</reference>
<feature type="domain" description="C1q" evidence="4">
    <location>
        <begin position="82"/>
        <end position="228"/>
    </location>
</feature>
<proteinExistence type="predicted"/>
<evidence type="ECO:0000313" key="5">
    <source>
        <dbReference type="EMBL" id="KAH3805792.1"/>
    </source>
</evidence>
<keyword evidence="3" id="KW-0175">Coiled coil</keyword>
<comment type="subcellular location">
    <subcellularLocation>
        <location evidence="1">Secreted</location>
    </subcellularLocation>
</comment>
<comment type="caution">
    <text evidence="5">The sequence shown here is derived from an EMBL/GenBank/DDBJ whole genome shotgun (WGS) entry which is preliminary data.</text>
</comment>
<dbReference type="InterPro" id="IPR050392">
    <property type="entry name" value="Collagen/C1q_domain"/>
</dbReference>
<keyword evidence="2" id="KW-0964">Secreted</keyword>
<accession>A0A9D4JFH7</accession>
<dbReference type="GO" id="GO:0005576">
    <property type="term" value="C:extracellular region"/>
    <property type="evidence" value="ECO:0007669"/>
    <property type="project" value="UniProtKB-SubCell"/>
</dbReference>
<feature type="coiled-coil region" evidence="3">
    <location>
        <begin position="34"/>
        <end position="75"/>
    </location>
</feature>
<protein>
    <recommendedName>
        <fullName evidence="4">C1q domain-containing protein</fullName>
    </recommendedName>
</protein>
<dbReference type="AlphaFoldDB" id="A0A9D4JFH7"/>